<dbReference type="Pfam" id="PF00326">
    <property type="entry name" value="Peptidase_S9"/>
    <property type="match status" value="1"/>
</dbReference>
<dbReference type="eggNOG" id="COG1506">
    <property type="taxonomic scope" value="Bacteria"/>
</dbReference>
<dbReference type="OrthoDB" id="128799at2"/>
<feature type="domain" description="Peptidase S9 prolyl oligopeptidase catalytic" evidence="3">
    <location>
        <begin position="439"/>
        <end position="647"/>
    </location>
</feature>
<protein>
    <recommendedName>
        <fullName evidence="3">Peptidase S9 prolyl oligopeptidase catalytic domain-containing protein</fullName>
    </recommendedName>
</protein>
<dbReference type="SUPFAM" id="SSF82171">
    <property type="entry name" value="DPP6 N-terminal domain-like"/>
    <property type="match status" value="1"/>
</dbReference>
<dbReference type="RefSeq" id="WP_021689170.1">
    <property type="nucleotide sequence ID" value="NZ_BASZ01000002.1"/>
</dbReference>
<comment type="caution">
    <text evidence="4">The sequence shown here is derived from an EMBL/GenBank/DDBJ whole genome shotgun (WGS) entry which is preliminary data.</text>
</comment>
<evidence type="ECO:0000259" key="3">
    <source>
        <dbReference type="Pfam" id="PF00326"/>
    </source>
</evidence>
<dbReference type="InterPro" id="IPR001375">
    <property type="entry name" value="Peptidase_S9_cat"/>
</dbReference>
<dbReference type="KEGG" id="ntd:EGO55_01260"/>
<dbReference type="GO" id="GO:0006508">
    <property type="term" value="P:proteolysis"/>
    <property type="evidence" value="ECO:0007669"/>
    <property type="project" value="InterPro"/>
</dbReference>
<keyword evidence="5" id="KW-1185">Reference proteome</keyword>
<dbReference type="Proteomes" id="UP000016568">
    <property type="component" value="Unassembled WGS sequence"/>
</dbReference>
<evidence type="ECO:0000256" key="2">
    <source>
        <dbReference type="SAM" id="SignalP"/>
    </source>
</evidence>
<proteinExistence type="predicted"/>
<gene>
    <name evidence="4" type="ORF">NT2_02_03450</name>
</gene>
<dbReference type="PANTHER" id="PTHR42776">
    <property type="entry name" value="SERINE PEPTIDASE S9 FAMILY MEMBER"/>
    <property type="match status" value="1"/>
</dbReference>
<reference evidence="4 5" key="1">
    <citation type="submission" date="2013-09" db="EMBL/GenBank/DDBJ databases">
        <title>Whole genome shotgun sequence of Novosphingobium tardaugens NBRC 16725.</title>
        <authorList>
            <person name="Isaki S."/>
            <person name="Hosoyama A."/>
            <person name="Tsuchikane K."/>
            <person name="Katsumata H."/>
            <person name="Ando Y."/>
            <person name="Yamazaki S."/>
            <person name="Fujita N."/>
        </authorList>
    </citation>
    <scope>NUCLEOTIDE SEQUENCE [LARGE SCALE GENOMIC DNA]</scope>
    <source>
        <strain evidence="4 5">NBRC 16725</strain>
    </source>
</reference>
<organism evidence="4 5">
    <name type="scientific">Caenibius tardaugens NBRC 16725</name>
    <dbReference type="NCBI Taxonomy" id="1219035"/>
    <lineage>
        <taxon>Bacteria</taxon>
        <taxon>Pseudomonadati</taxon>
        <taxon>Pseudomonadota</taxon>
        <taxon>Alphaproteobacteria</taxon>
        <taxon>Sphingomonadales</taxon>
        <taxon>Erythrobacteraceae</taxon>
        <taxon>Caenibius</taxon>
    </lineage>
</organism>
<feature type="signal peptide" evidence="2">
    <location>
        <begin position="1"/>
        <end position="27"/>
    </location>
</feature>
<dbReference type="InterPro" id="IPR029058">
    <property type="entry name" value="AB_hydrolase_fold"/>
</dbReference>
<keyword evidence="2" id="KW-0732">Signal</keyword>
<dbReference type="Gene3D" id="3.40.50.1820">
    <property type="entry name" value="alpha/beta hydrolase"/>
    <property type="match status" value="1"/>
</dbReference>
<name>U3A0H1_9SPHN</name>
<dbReference type="EMBL" id="BASZ01000002">
    <property type="protein sequence ID" value="GAD48263.1"/>
    <property type="molecule type" value="Genomic_DNA"/>
</dbReference>
<dbReference type="AlphaFoldDB" id="U3A0H1"/>
<evidence type="ECO:0000313" key="4">
    <source>
        <dbReference type="EMBL" id="GAD48263.1"/>
    </source>
</evidence>
<dbReference type="GO" id="GO:0004252">
    <property type="term" value="F:serine-type endopeptidase activity"/>
    <property type="evidence" value="ECO:0007669"/>
    <property type="project" value="TreeGrafter"/>
</dbReference>
<evidence type="ECO:0000313" key="5">
    <source>
        <dbReference type="Proteomes" id="UP000016568"/>
    </source>
</evidence>
<dbReference type="SUPFAM" id="SSF53474">
    <property type="entry name" value="alpha/beta-Hydrolases"/>
    <property type="match status" value="1"/>
</dbReference>
<evidence type="ECO:0000256" key="1">
    <source>
        <dbReference type="ARBA" id="ARBA00022801"/>
    </source>
</evidence>
<dbReference type="PANTHER" id="PTHR42776:SF27">
    <property type="entry name" value="DIPEPTIDYL PEPTIDASE FAMILY MEMBER 6"/>
    <property type="match status" value="1"/>
</dbReference>
<feature type="chain" id="PRO_5030177863" description="Peptidase S9 prolyl oligopeptidase catalytic domain-containing protein" evidence="2">
    <location>
        <begin position="28"/>
        <end position="651"/>
    </location>
</feature>
<accession>U3A0H1</accession>
<keyword evidence="1" id="KW-0378">Hydrolase</keyword>
<sequence>MAWHGGKVALLRVALACGLGFSVPGYAAPPLDAYGDLPGVEDISVADNGKAIAFAGTVKGGRRIVLIDTVRNSHFGIPIADMKFDTISWVGSDFAIAEIRATEALGFDFTTNKIELSGALIVPADGSKAETVFAKSDAIAKAIWGYYGSRRLNGKWYGFFSGLALRRGIGPGSYEFDHGRPTLYAVDLKENRATKVADPAGEGNWGDWLVDDKGVVAVTFEMRTKAGTWDISNQKRQTIARGVAKTGNVELLSFNHDGTGVIYTIEDAEDQRVRMFEVPLAGGAQKEILADVDVGRFYVDSTNGRLMGYLPEGSVARTVMFDPAKQEALDRVYRAFRNTTASIKEWTPDFSHFLVHTSGNGDSGTWYIVDMAKGKADPIAYERLQINSSDVGPISTVEYTASDGLKMDGILTLPPGKVAQKLPVILFPHGGPHAFDGEQFDWWAQAFASRGYAVFQPNFRGSTNRDVAFMHAGYGQWGRKMQSDITDGLAELVRRGIVDPSRACIMGGSYGGYAALAGVTLQQGTYRCAVAVAPVSDVRLMYETDLRETAYNPTVRRSRVERLGDPAGYDDVSPRRFAARADAPILLIHGKDDTVVPFKHSEIMADALKRAGKPHEFVTLAAEDHYLSRAATRKQMLEAAMRFVQKYNPAD</sequence>